<dbReference type="Proteomes" id="UP001140510">
    <property type="component" value="Unassembled WGS sequence"/>
</dbReference>
<evidence type="ECO:0000256" key="1">
    <source>
        <dbReference type="SAM" id="MobiDB-lite"/>
    </source>
</evidence>
<evidence type="ECO:0000313" key="2">
    <source>
        <dbReference type="EMBL" id="KAJ4407605.1"/>
    </source>
</evidence>
<proteinExistence type="predicted"/>
<keyword evidence="3" id="KW-1185">Reference proteome</keyword>
<name>A0A9W8ZJT1_9PLEO</name>
<accession>A0A9W8ZJT1</accession>
<sequence length="112" mass="12842">MFRSAQSLDASSPPTTPDEQPRRKDPATLCRTARGLPGAIWRRMLISQPPAHTITMECDFTFDPSYRCKAWTPYTVEGGITMEDFFMLVQSRIQSSFDDYLRDQAFQLGDDR</sequence>
<evidence type="ECO:0000313" key="3">
    <source>
        <dbReference type="Proteomes" id="UP001140510"/>
    </source>
</evidence>
<gene>
    <name evidence="2" type="ORF">N0V91_003874</name>
</gene>
<protein>
    <submittedName>
        <fullName evidence="2">Uncharacterized protein</fullName>
    </submittedName>
</protein>
<organism evidence="2 3">
    <name type="scientific">Didymella pomorum</name>
    <dbReference type="NCBI Taxonomy" id="749634"/>
    <lineage>
        <taxon>Eukaryota</taxon>
        <taxon>Fungi</taxon>
        <taxon>Dikarya</taxon>
        <taxon>Ascomycota</taxon>
        <taxon>Pezizomycotina</taxon>
        <taxon>Dothideomycetes</taxon>
        <taxon>Pleosporomycetidae</taxon>
        <taxon>Pleosporales</taxon>
        <taxon>Pleosporineae</taxon>
        <taxon>Didymellaceae</taxon>
        <taxon>Didymella</taxon>
    </lineage>
</organism>
<feature type="compositionally biased region" description="Polar residues" evidence="1">
    <location>
        <begin position="1"/>
        <end position="13"/>
    </location>
</feature>
<dbReference type="OrthoDB" id="3800738at2759"/>
<dbReference type="AlphaFoldDB" id="A0A9W8ZJT1"/>
<dbReference type="EMBL" id="JAPEVA010000020">
    <property type="protein sequence ID" value="KAJ4407605.1"/>
    <property type="molecule type" value="Genomic_DNA"/>
</dbReference>
<feature type="region of interest" description="Disordered" evidence="1">
    <location>
        <begin position="1"/>
        <end position="28"/>
    </location>
</feature>
<comment type="caution">
    <text evidence="2">The sequence shown here is derived from an EMBL/GenBank/DDBJ whole genome shotgun (WGS) entry which is preliminary data.</text>
</comment>
<reference evidence="2" key="1">
    <citation type="submission" date="2022-10" db="EMBL/GenBank/DDBJ databases">
        <title>Tapping the CABI collections for fungal endophytes: first genome assemblies for Collariella, Neodidymelliopsis, Ascochyta clinopodiicola, Didymella pomorum, Didymosphaeria variabile, Neocosmospora piperis and Neocucurbitaria cava.</title>
        <authorList>
            <person name="Hill R."/>
        </authorList>
    </citation>
    <scope>NUCLEOTIDE SEQUENCE</scope>
    <source>
        <strain evidence="2">IMI 355091</strain>
    </source>
</reference>